<dbReference type="InterPro" id="IPR052751">
    <property type="entry name" value="Plant_MAPKKK"/>
</dbReference>
<evidence type="ECO:0000256" key="3">
    <source>
        <dbReference type="ARBA" id="ARBA00022777"/>
    </source>
</evidence>
<dbReference type="InterPro" id="IPR008271">
    <property type="entry name" value="Ser/Thr_kinase_AS"/>
</dbReference>
<evidence type="ECO:0000256" key="2">
    <source>
        <dbReference type="ARBA" id="ARBA00022741"/>
    </source>
</evidence>
<dbReference type="Gene3D" id="1.10.510.10">
    <property type="entry name" value="Transferase(Phosphotransferase) domain 1"/>
    <property type="match status" value="1"/>
</dbReference>
<evidence type="ECO:0000313" key="10">
    <source>
        <dbReference type="Proteomes" id="UP000594263"/>
    </source>
</evidence>
<proteinExistence type="inferred from homology"/>
<dbReference type="GO" id="GO:0007165">
    <property type="term" value="P:signal transduction"/>
    <property type="evidence" value="ECO:0007669"/>
    <property type="project" value="TreeGrafter"/>
</dbReference>
<dbReference type="PANTHER" id="PTHR48011">
    <property type="entry name" value="CCR4-NOT TRANSCRIPTIONAL COMPLEX SUBUNIT CAF120-RELATED"/>
    <property type="match status" value="1"/>
</dbReference>
<dbReference type="AlphaFoldDB" id="A0A7N0UHP6"/>
<dbReference type="InterPro" id="IPR000719">
    <property type="entry name" value="Prot_kinase_dom"/>
</dbReference>
<keyword evidence="2 5" id="KW-0547">Nucleotide-binding</keyword>
<dbReference type="Proteomes" id="UP000594263">
    <property type="component" value="Unplaced"/>
</dbReference>
<dbReference type="PROSITE" id="PS50011">
    <property type="entry name" value="PROTEIN_KINASE_DOM"/>
    <property type="match status" value="1"/>
</dbReference>
<dbReference type="SUPFAM" id="SSF56112">
    <property type="entry name" value="Protein kinase-like (PK-like)"/>
    <property type="match status" value="1"/>
</dbReference>
<dbReference type="InterPro" id="IPR011009">
    <property type="entry name" value="Kinase-like_dom_sf"/>
</dbReference>
<dbReference type="GO" id="GO:0005524">
    <property type="term" value="F:ATP binding"/>
    <property type="evidence" value="ECO:0007669"/>
    <property type="project" value="UniProtKB-UniRule"/>
</dbReference>
<dbReference type="PROSITE" id="PS00107">
    <property type="entry name" value="PROTEIN_KINASE_ATP"/>
    <property type="match status" value="1"/>
</dbReference>
<accession>A0A7N0UHP6</accession>
<keyword evidence="3" id="KW-0418">Kinase</keyword>
<dbReference type="PROSITE" id="PS00108">
    <property type="entry name" value="PROTEIN_KINASE_ST"/>
    <property type="match status" value="1"/>
</dbReference>
<evidence type="ECO:0000256" key="6">
    <source>
        <dbReference type="RuleBase" id="RU000304"/>
    </source>
</evidence>
<sequence>MESDHSWWARGRCIGRGSFATVHIATTAESTARVFAVKSVDVSNSDQLIALENEIRVLRLLDSSPYVVQYLGDDTTTSPAGTRRNLHLEYLPAGVAVSAGGEQELLVRSYTRCLVSALAHLHSRNIIHCDVKGRNVLLGQTPGQCKLADFGSAADLSHSHNAATVSPRGSPLWMAPEVLRGEYQGPESDVWSLGCTVIEMLTGKPAWRDRGADTLWRIAFSNETPELPACISEQGREFLSVCLRREAAERWSCQQLLNHPFVSSTEFHTLSPSTPRCVLDGFDSDFVEYEETDSNSNSTSTSTSELKVSDSSLTTEELWCGGRGPAWDGDGWMTVRRTEYSDRDEDERTEEDGGSGCGRGCWAGSGCGACLCGHNSHDVFGALLMCRLLSSITLTLLIISFFYVLLTTLYRPLTDNDLFSIGFLCRQSSGFVVNLPIIFPINQVLSEQRQSIFLRILAFSNLNSSF</sequence>
<organism evidence="9 10">
    <name type="scientific">Kalanchoe fedtschenkoi</name>
    <name type="common">Lavender scallops</name>
    <name type="synonym">South American air plant</name>
    <dbReference type="NCBI Taxonomy" id="63787"/>
    <lineage>
        <taxon>Eukaryota</taxon>
        <taxon>Viridiplantae</taxon>
        <taxon>Streptophyta</taxon>
        <taxon>Embryophyta</taxon>
        <taxon>Tracheophyta</taxon>
        <taxon>Spermatophyta</taxon>
        <taxon>Magnoliopsida</taxon>
        <taxon>eudicotyledons</taxon>
        <taxon>Gunneridae</taxon>
        <taxon>Pentapetalae</taxon>
        <taxon>Saxifragales</taxon>
        <taxon>Crassulaceae</taxon>
        <taxon>Kalanchoe</taxon>
    </lineage>
</organism>
<dbReference type="GO" id="GO:0019901">
    <property type="term" value="F:protein kinase binding"/>
    <property type="evidence" value="ECO:0007669"/>
    <property type="project" value="EnsemblPlants"/>
</dbReference>
<evidence type="ECO:0000256" key="5">
    <source>
        <dbReference type="PROSITE-ProRule" id="PRU10141"/>
    </source>
</evidence>
<evidence type="ECO:0000256" key="4">
    <source>
        <dbReference type="ARBA" id="ARBA00022840"/>
    </source>
</evidence>
<evidence type="ECO:0000259" key="8">
    <source>
        <dbReference type="PROSITE" id="PS50011"/>
    </source>
</evidence>
<evidence type="ECO:0000313" key="9">
    <source>
        <dbReference type="EnsemblPlants" id="Kaladp0067s0196.1.v1.1.CDS.1"/>
    </source>
</evidence>
<keyword evidence="4 5" id="KW-0067">ATP-binding</keyword>
<evidence type="ECO:0000256" key="7">
    <source>
        <dbReference type="SAM" id="Phobius"/>
    </source>
</evidence>
<dbReference type="CDD" id="cd06606">
    <property type="entry name" value="STKc_MAPKKK"/>
    <property type="match status" value="1"/>
</dbReference>
<keyword evidence="6" id="KW-0723">Serine/threonine-protein kinase</keyword>
<dbReference type="GO" id="GO:0004674">
    <property type="term" value="F:protein serine/threonine kinase activity"/>
    <property type="evidence" value="ECO:0007669"/>
    <property type="project" value="UniProtKB-KW"/>
</dbReference>
<comment type="similarity">
    <text evidence="6">Belongs to the protein kinase superfamily.</text>
</comment>
<dbReference type="SMART" id="SM00220">
    <property type="entry name" value="S_TKc"/>
    <property type="match status" value="1"/>
</dbReference>
<name>A0A7N0UHP6_KALFE</name>
<feature type="binding site" evidence="5">
    <location>
        <position position="38"/>
    </location>
    <ligand>
        <name>ATP</name>
        <dbReference type="ChEBI" id="CHEBI:30616"/>
    </ligand>
</feature>
<keyword evidence="7" id="KW-0472">Membrane</keyword>
<dbReference type="OMA" id="PACISEQ"/>
<dbReference type="GO" id="GO:0045893">
    <property type="term" value="P:positive regulation of DNA-templated transcription"/>
    <property type="evidence" value="ECO:0007669"/>
    <property type="project" value="EnsemblPlants"/>
</dbReference>
<feature type="domain" description="Protein kinase" evidence="8">
    <location>
        <begin position="8"/>
        <end position="262"/>
    </location>
</feature>
<dbReference type="Gramene" id="Kaladp0067s0196.1.v1.1">
    <property type="protein sequence ID" value="Kaladp0067s0196.1.v1.1.CDS.1"/>
    <property type="gene ID" value="Kaladp0067s0196.v1.1"/>
</dbReference>
<keyword evidence="10" id="KW-1185">Reference proteome</keyword>
<reference evidence="9" key="1">
    <citation type="submission" date="2021-01" db="UniProtKB">
        <authorList>
            <consortium name="EnsemblPlants"/>
        </authorList>
    </citation>
    <scope>IDENTIFICATION</scope>
</reference>
<keyword evidence="1" id="KW-0808">Transferase</keyword>
<protein>
    <recommendedName>
        <fullName evidence="8">Protein kinase domain-containing protein</fullName>
    </recommendedName>
</protein>
<dbReference type="InterPro" id="IPR017441">
    <property type="entry name" value="Protein_kinase_ATP_BS"/>
</dbReference>
<dbReference type="Pfam" id="PF00069">
    <property type="entry name" value="Pkinase"/>
    <property type="match status" value="1"/>
</dbReference>
<dbReference type="PANTHER" id="PTHR48011:SF7">
    <property type="entry name" value="F10K1.14 PROTEIN"/>
    <property type="match status" value="1"/>
</dbReference>
<dbReference type="EnsemblPlants" id="Kaladp0067s0196.1.v1.1">
    <property type="protein sequence ID" value="Kaladp0067s0196.1.v1.1.CDS.1"/>
    <property type="gene ID" value="Kaladp0067s0196.v1.1"/>
</dbReference>
<evidence type="ECO:0000256" key="1">
    <source>
        <dbReference type="ARBA" id="ARBA00022679"/>
    </source>
</evidence>
<feature type="transmembrane region" description="Helical" evidence="7">
    <location>
        <begin position="379"/>
        <end position="406"/>
    </location>
</feature>
<keyword evidence="7" id="KW-0812">Transmembrane</keyword>
<dbReference type="GO" id="GO:0009658">
    <property type="term" value="P:chloroplast organization"/>
    <property type="evidence" value="ECO:0007669"/>
    <property type="project" value="EnsemblPlants"/>
</dbReference>
<keyword evidence="7" id="KW-1133">Transmembrane helix</keyword>